<name>A0A6A4Y5P5_9STRA</name>
<dbReference type="PANTHER" id="PTHR12121">
    <property type="entry name" value="CARBON CATABOLITE REPRESSOR PROTEIN 4"/>
    <property type="match status" value="1"/>
</dbReference>
<dbReference type="PANTHER" id="PTHR12121:SF37">
    <property type="entry name" value="2',5'-PHOSPHODIESTERASE 12"/>
    <property type="match status" value="1"/>
</dbReference>
<feature type="domain" description="Endonuclease/exonuclease/phosphatase" evidence="1">
    <location>
        <begin position="173"/>
        <end position="457"/>
    </location>
</feature>
<dbReference type="EMBL" id="VJMH01006222">
    <property type="protein sequence ID" value="KAF0691025.1"/>
    <property type="molecule type" value="Genomic_DNA"/>
</dbReference>
<dbReference type="GO" id="GO:0000175">
    <property type="term" value="F:3'-5'-RNA exonuclease activity"/>
    <property type="evidence" value="ECO:0007669"/>
    <property type="project" value="TreeGrafter"/>
</dbReference>
<dbReference type="InterPro" id="IPR050410">
    <property type="entry name" value="CCR4/nocturin_mRNA_transcr"/>
</dbReference>
<protein>
    <recommendedName>
        <fullName evidence="1">Endonuclease/exonuclease/phosphatase domain-containing protein</fullName>
    </recommendedName>
</protein>
<dbReference type="AlphaFoldDB" id="A0A6A4Y5P5"/>
<dbReference type="OrthoDB" id="412787at2759"/>
<gene>
    <name evidence="2" type="ORF">As57867_017614</name>
</gene>
<comment type="caution">
    <text evidence="2">The sequence shown here is derived from an EMBL/GenBank/DDBJ whole genome shotgun (WGS) entry which is preliminary data.</text>
</comment>
<accession>A0A6A4Y5P5</accession>
<dbReference type="InterPro" id="IPR036691">
    <property type="entry name" value="Endo/exonu/phosph_ase_sf"/>
</dbReference>
<feature type="non-terminal residue" evidence="2">
    <location>
        <position position="1"/>
    </location>
</feature>
<dbReference type="GO" id="GO:0005739">
    <property type="term" value="C:mitochondrion"/>
    <property type="evidence" value="ECO:0007669"/>
    <property type="project" value="TreeGrafter"/>
</dbReference>
<evidence type="ECO:0000259" key="1">
    <source>
        <dbReference type="Pfam" id="PF03372"/>
    </source>
</evidence>
<dbReference type="Gene3D" id="3.60.10.10">
    <property type="entry name" value="Endonuclease/exonuclease/phosphatase"/>
    <property type="match status" value="1"/>
</dbReference>
<dbReference type="GO" id="GO:0000288">
    <property type="term" value="P:nuclear-transcribed mRNA catabolic process, deadenylation-dependent decay"/>
    <property type="evidence" value="ECO:0007669"/>
    <property type="project" value="TreeGrafter"/>
</dbReference>
<evidence type="ECO:0000313" key="2">
    <source>
        <dbReference type="EMBL" id="KAF0691025.1"/>
    </source>
</evidence>
<dbReference type="SUPFAM" id="SSF56219">
    <property type="entry name" value="DNase I-like"/>
    <property type="match status" value="1"/>
</dbReference>
<proteinExistence type="predicted"/>
<reference evidence="2" key="1">
    <citation type="submission" date="2019-06" db="EMBL/GenBank/DDBJ databases">
        <title>Genomics analysis of Aphanomyces spp. identifies a new class of oomycete effector associated with host adaptation.</title>
        <authorList>
            <person name="Gaulin E."/>
        </authorList>
    </citation>
    <scope>NUCLEOTIDE SEQUENCE</scope>
    <source>
        <strain evidence="2">CBS 578.67</strain>
    </source>
</reference>
<organism evidence="2">
    <name type="scientific">Aphanomyces stellatus</name>
    <dbReference type="NCBI Taxonomy" id="120398"/>
    <lineage>
        <taxon>Eukaryota</taxon>
        <taxon>Sar</taxon>
        <taxon>Stramenopiles</taxon>
        <taxon>Oomycota</taxon>
        <taxon>Saprolegniomycetes</taxon>
        <taxon>Saprolegniales</taxon>
        <taxon>Verrucalvaceae</taxon>
        <taxon>Aphanomyces</taxon>
    </lineage>
</organism>
<dbReference type="InterPro" id="IPR005135">
    <property type="entry name" value="Endo/exonuclease/phosphatase"/>
</dbReference>
<dbReference type="Pfam" id="PF03372">
    <property type="entry name" value="Exo_endo_phos"/>
    <property type="match status" value="1"/>
</dbReference>
<sequence length="468" mass="51691">VYRILHNQPRVKAVSLAVDTHFCGVPILPTVDLDFCTPAECTWVWRRGDDATAVVVGTDRMYTPTAADAGHALTVTCTPPRSADASDDDDVIAVTTTTEPVRAGPDRSVFGPRQALGRLPVASSTHGLRLMTYNILYDKYTRADQEVNLTYPHAAPGILQEGYRMPLVVFEVLETGADIVCFQEMGEGICGAYFEPLLAAHGFVGHYAGKGGSTAEGCAIFARAEKFELLETHVVKLATYLAQHSSPALTAFLRHHPHVAAAVAAVPSIAQVVALQSKHDGSIVLTANTHLFYRYDANVVRLVQTILFAEIIHNLKRKFEAANHVVRLVVSGDLNARPCTSPIELLLRGCITPRHMDWIEAPQFCWAEDYVAPLVDDADALLEPMPTELRQPLVLHRTIETPFTTYLRNHEWTFQDTLDYILIDPETLRVVQTFPLFSHAQVDQEQSLPSTVFPSDHISLVCDVEFTT</sequence>